<sequence>MVIMTAIDIVILSNGPGELATWVRPVVRALRQQLGDRLTRRGFPVPIQAFWWLE</sequence>
<organism evidence="1 2">
    <name type="scientific">Phormidium pseudopriestleyi FRX01</name>
    <dbReference type="NCBI Taxonomy" id="1759528"/>
    <lineage>
        <taxon>Bacteria</taxon>
        <taxon>Bacillati</taxon>
        <taxon>Cyanobacteriota</taxon>
        <taxon>Cyanophyceae</taxon>
        <taxon>Oscillatoriophycideae</taxon>
        <taxon>Oscillatoriales</taxon>
        <taxon>Oscillatoriaceae</taxon>
        <taxon>Phormidium</taxon>
    </lineage>
</organism>
<reference evidence="1 2" key="1">
    <citation type="submission" date="2021-03" db="EMBL/GenBank/DDBJ databases">
        <title>Metabolic Capacity of the Antarctic Cyanobacterium Phormidium pseudopriestleyi that Sustains Oxygenic Photosynthesis in the Presence of Hydrogen Sulfide.</title>
        <authorList>
            <person name="Lumian J.E."/>
            <person name="Jungblut A.D."/>
            <person name="Dillon M.L."/>
            <person name="Hawes I."/>
            <person name="Doran P.T."/>
            <person name="Mackey T.J."/>
            <person name="Dick G.J."/>
            <person name="Grettenberger C.L."/>
            <person name="Sumner D.Y."/>
        </authorList>
    </citation>
    <scope>NUCLEOTIDE SEQUENCE [LARGE SCALE GENOMIC DNA]</scope>
    <source>
        <strain evidence="1 2">FRX01</strain>
    </source>
</reference>
<keyword evidence="2" id="KW-1185">Reference proteome</keyword>
<name>A0ABS3FWY6_9CYAN</name>
<dbReference type="EMBL" id="JAFLQW010000571">
    <property type="protein sequence ID" value="MBO0351648.1"/>
    <property type="molecule type" value="Genomic_DNA"/>
</dbReference>
<protein>
    <submittedName>
        <fullName evidence="1">Uncharacterized protein</fullName>
    </submittedName>
</protein>
<evidence type="ECO:0000313" key="2">
    <source>
        <dbReference type="Proteomes" id="UP000664844"/>
    </source>
</evidence>
<evidence type="ECO:0000313" key="1">
    <source>
        <dbReference type="EMBL" id="MBO0351648.1"/>
    </source>
</evidence>
<gene>
    <name evidence="1" type="ORF">J0895_21700</name>
</gene>
<comment type="caution">
    <text evidence="1">The sequence shown here is derived from an EMBL/GenBank/DDBJ whole genome shotgun (WGS) entry which is preliminary data.</text>
</comment>
<dbReference type="Proteomes" id="UP000664844">
    <property type="component" value="Unassembled WGS sequence"/>
</dbReference>
<proteinExistence type="predicted"/>
<accession>A0ABS3FWY6</accession>
<dbReference type="RefSeq" id="WP_207090085.1">
    <property type="nucleotide sequence ID" value="NZ_JAFLQW010000571.1"/>
</dbReference>